<dbReference type="GO" id="GO:0006508">
    <property type="term" value="P:proteolysis"/>
    <property type="evidence" value="ECO:0007669"/>
    <property type="project" value="UniProtKB-KW"/>
</dbReference>
<feature type="transmembrane region" description="Helical" evidence="9">
    <location>
        <begin position="486"/>
        <end position="505"/>
    </location>
</feature>
<evidence type="ECO:0000313" key="11">
    <source>
        <dbReference type="EMBL" id="KAK8788883.1"/>
    </source>
</evidence>
<gene>
    <name evidence="11" type="ORF">V5799_021343</name>
</gene>
<evidence type="ECO:0000256" key="9">
    <source>
        <dbReference type="SAM" id="Phobius"/>
    </source>
</evidence>
<accession>A0AAQ4FQ05</accession>
<evidence type="ECO:0000259" key="10">
    <source>
        <dbReference type="Pfam" id="PF01694"/>
    </source>
</evidence>
<dbReference type="EMBL" id="JARKHS020000393">
    <property type="protein sequence ID" value="KAK8788883.1"/>
    <property type="molecule type" value="Genomic_DNA"/>
</dbReference>
<keyword evidence="12" id="KW-1185">Reference proteome</keyword>
<feature type="transmembrane region" description="Helical" evidence="9">
    <location>
        <begin position="385"/>
        <end position="404"/>
    </location>
</feature>
<feature type="region of interest" description="Disordered" evidence="8">
    <location>
        <begin position="151"/>
        <end position="186"/>
    </location>
</feature>
<evidence type="ECO:0000256" key="2">
    <source>
        <dbReference type="ARBA" id="ARBA00009045"/>
    </source>
</evidence>
<dbReference type="AlphaFoldDB" id="A0AAQ4FQ05"/>
<dbReference type="InterPro" id="IPR022764">
    <property type="entry name" value="Peptidase_S54_rhomboid_dom"/>
</dbReference>
<name>A0AAQ4FQ05_AMBAM</name>
<comment type="caution">
    <text evidence="11">The sequence shown here is derived from an EMBL/GenBank/DDBJ whole genome shotgun (WGS) entry which is preliminary data.</text>
</comment>
<feature type="transmembrane region" description="Helical" evidence="9">
    <location>
        <begin position="525"/>
        <end position="546"/>
    </location>
</feature>
<keyword evidence="3" id="KW-0645">Protease</keyword>
<evidence type="ECO:0000256" key="7">
    <source>
        <dbReference type="ARBA" id="ARBA00023136"/>
    </source>
</evidence>
<dbReference type="SUPFAM" id="SSF144091">
    <property type="entry name" value="Rhomboid-like"/>
    <property type="match status" value="2"/>
</dbReference>
<proteinExistence type="inferred from homology"/>
<dbReference type="PANTHER" id="PTHR43066:SF1">
    <property type="entry name" value="RHOMBOID PROTEIN 2"/>
    <property type="match status" value="1"/>
</dbReference>
<keyword evidence="7 9" id="KW-0472">Membrane</keyword>
<feature type="region of interest" description="Disordered" evidence="8">
    <location>
        <begin position="1"/>
        <end position="135"/>
    </location>
</feature>
<protein>
    <recommendedName>
        <fullName evidence="10">Peptidase S54 rhomboid domain-containing protein</fullName>
    </recommendedName>
</protein>
<feature type="domain" description="Peptidase S54 rhomboid" evidence="10">
    <location>
        <begin position="520"/>
        <end position="676"/>
    </location>
</feature>
<keyword evidence="5" id="KW-0378">Hydrolase</keyword>
<dbReference type="Proteomes" id="UP001321473">
    <property type="component" value="Unassembled WGS sequence"/>
</dbReference>
<evidence type="ECO:0000256" key="4">
    <source>
        <dbReference type="ARBA" id="ARBA00022692"/>
    </source>
</evidence>
<comment type="subcellular location">
    <subcellularLocation>
        <location evidence="1">Membrane</location>
        <topology evidence="1">Multi-pass membrane protein</topology>
    </subcellularLocation>
</comment>
<comment type="similarity">
    <text evidence="2">Belongs to the peptidase S54 family.</text>
</comment>
<dbReference type="GO" id="GO:0004252">
    <property type="term" value="F:serine-type endopeptidase activity"/>
    <property type="evidence" value="ECO:0007669"/>
    <property type="project" value="InterPro"/>
</dbReference>
<evidence type="ECO:0000256" key="6">
    <source>
        <dbReference type="ARBA" id="ARBA00022989"/>
    </source>
</evidence>
<feature type="compositionally biased region" description="Polar residues" evidence="8">
    <location>
        <begin position="100"/>
        <end position="113"/>
    </location>
</feature>
<feature type="transmembrane region" description="Helical" evidence="9">
    <location>
        <begin position="651"/>
        <end position="675"/>
    </location>
</feature>
<evidence type="ECO:0000256" key="5">
    <source>
        <dbReference type="ARBA" id="ARBA00022801"/>
    </source>
</evidence>
<feature type="transmembrane region" description="Helical" evidence="9">
    <location>
        <begin position="444"/>
        <end position="466"/>
    </location>
</feature>
<organism evidence="11 12">
    <name type="scientific">Amblyomma americanum</name>
    <name type="common">Lone star tick</name>
    <dbReference type="NCBI Taxonomy" id="6943"/>
    <lineage>
        <taxon>Eukaryota</taxon>
        <taxon>Metazoa</taxon>
        <taxon>Ecdysozoa</taxon>
        <taxon>Arthropoda</taxon>
        <taxon>Chelicerata</taxon>
        <taxon>Arachnida</taxon>
        <taxon>Acari</taxon>
        <taxon>Parasitiformes</taxon>
        <taxon>Ixodida</taxon>
        <taxon>Ixodoidea</taxon>
        <taxon>Ixodidae</taxon>
        <taxon>Amblyomminae</taxon>
        <taxon>Amblyomma</taxon>
    </lineage>
</organism>
<evidence type="ECO:0000313" key="12">
    <source>
        <dbReference type="Proteomes" id="UP001321473"/>
    </source>
</evidence>
<reference evidence="11 12" key="1">
    <citation type="journal article" date="2023" name="Arcadia Sci">
        <title>De novo assembly of a long-read Amblyomma americanum tick genome.</title>
        <authorList>
            <person name="Chou S."/>
            <person name="Poskanzer K.E."/>
            <person name="Rollins M."/>
            <person name="Thuy-Boun P.S."/>
        </authorList>
    </citation>
    <scope>NUCLEOTIDE SEQUENCE [LARGE SCALE GENOMIC DNA]</scope>
    <source>
        <strain evidence="11">F_SG_1</strain>
        <tissue evidence="11">Salivary glands</tissue>
    </source>
</reference>
<dbReference type="Gene3D" id="1.20.1540.10">
    <property type="entry name" value="Rhomboid-like"/>
    <property type="match status" value="2"/>
</dbReference>
<dbReference type="PANTHER" id="PTHR43066">
    <property type="entry name" value="RHOMBOID-RELATED PROTEIN"/>
    <property type="match status" value="1"/>
</dbReference>
<evidence type="ECO:0000256" key="3">
    <source>
        <dbReference type="ARBA" id="ARBA00022670"/>
    </source>
</evidence>
<dbReference type="GO" id="GO:0016020">
    <property type="term" value="C:membrane"/>
    <property type="evidence" value="ECO:0007669"/>
    <property type="project" value="UniProtKB-SubCell"/>
</dbReference>
<dbReference type="InterPro" id="IPR035952">
    <property type="entry name" value="Rhomboid-like_sf"/>
</dbReference>
<feature type="region of interest" description="Disordered" evidence="8">
    <location>
        <begin position="686"/>
        <end position="708"/>
    </location>
</feature>
<feature type="transmembrane region" description="Helical" evidence="9">
    <location>
        <begin position="558"/>
        <end position="574"/>
    </location>
</feature>
<feature type="compositionally biased region" description="Polar residues" evidence="8">
    <location>
        <begin position="72"/>
        <end position="91"/>
    </location>
</feature>
<keyword evidence="4 9" id="KW-0812">Transmembrane</keyword>
<feature type="compositionally biased region" description="Polar residues" evidence="8">
    <location>
        <begin position="687"/>
        <end position="697"/>
    </location>
</feature>
<feature type="domain" description="Peptidase S54 rhomboid" evidence="10">
    <location>
        <begin position="314"/>
        <end position="458"/>
    </location>
</feature>
<feature type="transmembrane region" description="Helical" evidence="9">
    <location>
        <begin position="354"/>
        <end position="378"/>
    </location>
</feature>
<keyword evidence="6 9" id="KW-1133">Transmembrane helix</keyword>
<dbReference type="Pfam" id="PF01694">
    <property type="entry name" value="Rhomboid"/>
    <property type="match status" value="2"/>
</dbReference>
<sequence>MTPVAAPATAPDKTSKDGEHGSSPLLGTGLSDASLHSLGLTAGTTSSVQQQQSEPLPPPSVSSKSRPDLVTEASQTPDSSTGTYRSLTLQYSPRKRRQPGSKSKQVSPTSSKPSFLDDSHVPFSPKSVDSQLGSPVYSGKAFSLTAVNRLSSTLPPTDAGTDEIPPPVPPKQAHSEGILKPSTPVGLAEKTRSLVMQVSSERLPIPPSQAQRSPRSLVPWIQATIKKVSSAVGSPRSLVPFGFFTASRQSPDQKSTASQSKFEETSQFDDVFPTPRLPWASLILTLLLLHAHWKFLHKHYPERCASVATIVDEGRWERVVLAAFHHANFNHLASNAVSFFFKGLILETALGATYFVAVVTIVTVMVGLINVCVLKIVYSATRVSCVATMCAYNLAGVIVALGILNQEHFGKATIHYSEREVNMRYDLPMPIDMFLLSVSSKWNLLPMVSGVLVGLLLAKTAMGKLVVGIPYPRRHLYLASAPKTPVTYLFVAAVATAHLYGPYAGTTAMNETKLAFRHPFWRPLVLSPLYVGNVYELAYVLLSLLAIGQKVEQHLGHYRFLVLAPALLLAVNTSRDGLKFVLWKHLLAFRTDLPPPAPHVGDCSCDLVGVLLALKAVLHTVRPDAEYQIASQPIGVHFWPGMLFELMHLHYFAQAGSSFAHVPGVLFGLAVARFLRHRRGFGIPKATRSSTVPSDSQDYLDARRPSFD</sequence>
<evidence type="ECO:0000256" key="8">
    <source>
        <dbReference type="SAM" id="MobiDB-lite"/>
    </source>
</evidence>
<evidence type="ECO:0000256" key="1">
    <source>
        <dbReference type="ARBA" id="ARBA00004141"/>
    </source>
</evidence>